<dbReference type="HOGENOM" id="CLU_3363883_0_0_4"/>
<gene>
    <name evidence="1" type="ordered locus">BTH_II0696</name>
</gene>
<proteinExistence type="predicted"/>
<reference evidence="1 2" key="1">
    <citation type="journal article" date="2005" name="BMC Genomics">
        <title>Bacterial genome adaptation to niches: divergence of the potential virulence genes in three Burkholderia species of different survival strategies.</title>
        <authorList>
            <person name="Kim H.S."/>
            <person name="Schell M.A."/>
            <person name="Yu Y."/>
            <person name="Ulrich R.L."/>
            <person name="Sarria S.H."/>
            <person name="Nierman W.C."/>
            <person name="DeShazer D."/>
        </authorList>
    </citation>
    <scope>NUCLEOTIDE SEQUENCE [LARGE SCALE GENOMIC DNA]</scope>
    <source>
        <strain evidence="2">ATCC 700388 / DSM 13276 / CCUG 48851 / CIP 106301 / E264</strain>
    </source>
</reference>
<accession>Q2T7F4</accession>
<dbReference type="AlphaFoldDB" id="Q2T7F4"/>
<dbReference type="Proteomes" id="UP000001930">
    <property type="component" value="Chromosome II"/>
</dbReference>
<protein>
    <submittedName>
        <fullName evidence="1">Uncharacterized protein</fullName>
    </submittedName>
</protein>
<name>Q2T7F4_BURTA</name>
<organism evidence="1 2">
    <name type="scientific">Burkholderia thailandensis (strain ATCC 700388 / DSM 13276 / CCUG 48851 / CIP 106301 / E264)</name>
    <dbReference type="NCBI Taxonomy" id="271848"/>
    <lineage>
        <taxon>Bacteria</taxon>
        <taxon>Pseudomonadati</taxon>
        <taxon>Pseudomonadota</taxon>
        <taxon>Betaproteobacteria</taxon>
        <taxon>Burkholderiales</taxon>
        <taxon>Burkholderiaceae</taxon>
        <taxon>Burkholderia</taxon>
        <taxon>pseudomallei group</taxon>
    </lineage>
</organism>
<dbReference type="EMBL" id="CP000085">
    <property type="protein sequence ID" value="ABC34445.1"/>
    <property type="molecule type" value="Genomic_DNA"/>
</dbReference>
<sequence length="35" mass="3915">MTRLSRRAEIARRRARPLTFRCRATGVIGGEVDAA</sequence>
<evidence type="ECO:0000313" key="1">
    <source>
        <dbReference type="EMBL" id="ABC34445.1"/>
    </source>
</evidence>
<evidence type="ECO:0000313" key="2">
    <source>
        <dbReference type="Proteomes" id="UP000001930"/>
    </source>
</evidence>
<dbReference type="KEGG" id="bte:BTH_II0696"/>
<keyword evidence="2" id="KW-1185">Reference proteome</keyword>